<gene>
    <name evidence="2" type="ORF">KOSB73_240343</name>
</gene>
<dbReference type="RefSeq" id="WP_098140602.1">
    <property type="nucleotide sequence ID" value="NZ_CBCSJA010000025.1"/>
</dbReference>
<dbReference type="Gene3D" id="3.40.50.720">
    <property type="entry name" value="NAD(P)-binding Rossmann-like Domain"/>
    <property type="match status" value="1"/>
</dbReference>
<dbReference type="SUPFAM" id="SSF50129">
    <property type="entry name" value="GroES-like"/>
    <property type="match status" value="1"/>
</dbReference>
<dbReference type="InterPro" id="IPR020843">
    <property type="entry name" value="ER"/>
</dbReference>
<dbReference type="PANTHER" id="PTHR43677:SF11">
    <property type="entry name" value="ZINC-CONTAINING ALCOHOL DEHYDROGENASE"/>
    <property type="match status" value="1"/>
</dbReference>
<dbReference type="InterPro" id="IPR051397">
    <property type="entry name" value="Zn-ADH-like_protein"/>
</dbReference>
<dbReference type="EMBL" id="FZTC01000017">
    <property type="protein sequence ID" value="SNU35176.1"/>
    <property type="molecule type" value="Genomic_DNA"/>
</dbReference>
<dbReference type="Gene3D" id="3.90.180.10">
    <property type="entry name" value="Medium-chain alcohol dehydrogenases, catalytic domain"/>
    <property type="match status" value="1"/>
</dbReference>
<dbReference type="Proteomes" id="UP000220639">
    <property type="component" value="Unassembled WGS sequence"/>
</dbReference>
<evidence type="ECO:0000313" key="3">
    <source>
        <dbReference type="Proteomes" id="UP000220639"/>
    </source>
</evidence>
<dbReference type="PANTHER" id="PTHR43677">
    <property type="entry name" value="SHORT-CHAIN DEHYDROGENASE/REDUCTASE"/>
    <property type="match status" value="1"/>
</dbReference>
<sequence length="315" mass="32797">MKAAVVFDLQQGPVWSDFSDPRAGESEALVKVRAAAISHVVKGRASGKHYSFDGRLPFVPGIDGAGVLPDGRRVYFAFPAAPWGSMAQWAPVALNHCLPLPDELDDITAAAMANPGMSAWAALVKRGGLKAGETVLINGATGSAGQLALLVARFLGARKVIACGRNGEKLAALEADAIVNLSQDEASLRAQFAELAAQQIDVVVDYLWGRSAELLLPALAKHSPGNTPVRFIQVGSLSAADIALSGAVLRSAPLQLMGSGIGSLSVSQLLAATGEMLQAAVTGGFTIATTPRPLREVAAAWPQDNSQKRTVFIVD</sequence>
<evidence type="ECO:0000259" key="1">
    <source>
        <dbReference type="SMART" id="SM00829"/>
    </source>
</evidence>
<dbReference type="InterPro" id="IPR011032">
    <property type="entry name" value="GroES-like_sf"/>
</dbReference>
<dbReference type="SMART" id="SM00829">
    <property type="entry name" value="PKS_ER"/>
    <property type="match status" value="1"/>
</dbReference>
<reference evidence="3" key="1">
    <citation type="submission" date="2017-08" db="EMBL/GenBank/DDBJ databases">
        <authorList>
            <person name="Brisse S."/>
        </authorList>
    </citation>
    <scope>NUCLEOTIDE SEQUENCE [LARGE SCALE GENOMIC DNA]</scope>
    <source>
        <strain evidence="3">06D021</strain>
    </source>
</reference>
<accession>A0A285B2S1</accession>
<proteinExistence type="predicted"/>
<dbReference type="GO" id="GO:0016491">
    <property type="term" value="F:oxidoreductase activity"/>
    <property type="evidence" value="ECO:0007669"/>
    <property type="project" value="InterPro"/>
</dbReference>
<dbReference type="InterPro" id="IPR036291">
    <property type="entry name" value="NAD(P)-bd_dom_sf"/>
</dbReference>
<dbReference type="SUPFAM" id="SSF51735">
    <property type="entry name" value="NAD(P)-binding Rossmann-fold domains"/>
    <property type="match status" value="1"/>
</dbReference>
<evidence type="ECO:0000313" key="2">
    <source>
        <dbReference type="EMBL" id="SNU35176.1"/>
    </source>
</evidence>
<dbReference type="AlphaFoldDB" id="A0A285B2S1"/>
<name>A0A285B2S1_9ENTR</name>
<organism evidence="2 3">
    <name type="scientific">Klebsiella grimontii</name>
    <dbReference type="NCBI Taxonomy" id="2058152"/>
    <lineage>
        <taxon>Bacteria</taxon>
        <taxon>Pseudomonadati</taxon>
        <taxon>Pseudomonadota</taxon>
        <taxon>Gammaproteobacteria</taxon>
        <taxon>Enterobacterales</taxon>
        <taxon>Enterobacteriaceae</taxon>
        <taxon>Klebsiella/Raoultella group</taxon>
        <taxon>Klebsiella</taxon>
    </lineage>
</organism>
<protein>
    <submittedName>
        <fullName evidence="2">Alcohol dehydrogenase zinc-binding domain-containing protein</fullName>
    </submittedName>
</protein>
<feature type="domain" description="Enoyl reductase (ER)" evidence="1">
    <location>
        <begin position="8"/>
        <end position="287"/>
    </location>
</feature>